<evidence type="ECO:0000313" key="3">
    <source>
        <dbReference type="EMBL" id="CAK9104050.1"/>
    </source>
</evidence>
<dbReference type="EMBL" id="CAXAMN010026583">
    <property type="protein sequence ID" value="CAK9104050.1"/>
    <property type="molecule type" value="Genomic_DNA"/>
</dbReference>
<reference evidence="3 4" key="1">
    <citation type="submission" date="2024-02" db="EMBL/GenBank/DDBJ databases">
        <authorList>
            <person name="Chen Y."/>
            <person name="Shah S."/>
            <person name="Dougan E. K."/>
            <person name="Thang M."/>
            <person name="Chan C."/>
        </authorList>
    </citation>
    <scope>NUCLEOTIDE SEQUENCE [LARGE SCALE GENOMIC DNA]</scope>
</reference>
<evidence type="ECO:0000256" key="2">
    <source>
        <dbReference type="ARBA" id="ARBA00022840"/>
    </source>
</evidence>
<gene>
    <name evidence="3" type="ORF">CCMP2556_LOCUS48800</name>
</gene>
<keyword evidence="1" id="KW-0547">Nucleotide-binding</keyword>
<dbReference type="PANTHER" id="PTHR48103:SF2">
    <property type="entry name" value="MIDASIN"/>
    <property type="match status" value="1"/>
</dbReference>
<dbReference type="PANTHER" id="PTHR48103">
    <property type="entry name" value="MIDASIN-RELATED"/>
    <property type="match status" value="1"/>
</dbReference>
<organism evidence="3 4">
    <name type="scientific">Durusdinium trenchii</name>
    <dbReference type="NCBI Taxonomy" id="1381693"/>
    <lineage>
        <taxon>Eukaryota</taxon>
        <taxon>Sar</taxon>
        <taxon>Alveolata</taxon>
        <taxon>Dinophyceae</taxon>
        <taxon>Suessiales</taxon>
        <taxon>Symbiodiniaceae</taxon>
        <taxon>Durusdinium</taxon>
    </lineage>
</organism>
<keyword evidence="2" id="KW-0067">ATP-binding</keyword>
<comment type="caution">
    <text evidence="3">The sequence shown here is derived from an EMBL/GenBank/DDBJ whole genome shotgun (WGS) entry which is preliminary data.</text>
</comment>
<name>A0ABP0RXB7_9DINO</name>
<sequence>MSELQNLSCSAAGFVQRLTSRFPLHADLAGPVVLAAQALLHGLQLLHRQLWHTHSASALEASGAGICSTPQAPAHEPGGLEAALGPEADAALANPEVVCWWLRWTALACSSRSLAAPKPKVVLQMLQKLSVLHEEDENERAKEEIDALTLFKLAKAKADKEDAEEDTHEKALFPGEDQAEAYAVLGLNQDGTDETEGGEVTGGSSLYDLWSHKATSKKKSDAAQGQSARFHLQAQQISDLCELSLECFGGSTPVPFSREADNWRLDALDASLEMFVRLCVCGLSNDKTTSSLLPADVAYRISPMVLLRLHRTAKQLEPGPQMLADADSIGKKRTAAEARKSLHSSAACAFYSESSPAILLQLAAPLSALLSRVRELLVQFEEHPSLVAIEGLVEKMLGLKLLQTTPMTVVTMLELLLGRVTVWEEAAARHVSLQTQIQPLKALVVSLRERQLLEWKGLRQIREQHWERNGSKWWLHLIGLLSEDMEPRALVDELLKFLRTSPLGEFRLRLQMLHAAARLHLQAGKSSTAGLVAHHALPSARRAVRHAAWSETRGLCRTPCGDMPRLQGWCSMVQSQKFQTPLSQRLYDSIVQSPI</sequence>
<keyword evidence="4" id="KW-1185">Reference proteome</keyword>
<protein>
    <submittedName>
        <fullName evidence="3">Uncharacterized protein</fullName>
    </submittedName>
</protein>
<proteinExistence type="predicted"/>
<evidence type="ECO:0000313" key="4">
    <source>
        <dbReference type="Proteomes" id="UP001642484"/>
    </source>
</evidence>
<dbReference type="Proteomes" id="UP001642484">
    <property type="component" value="Unassembled WGS sequence"/>
</dbReference>
<accession>A0ABP0RXB7</accession>
<evidence type="ECO:0000256" key="1">
    <source>
        <dbReference type="ARBA" id="ARBA00022741"/>
    </source>
</evidence>